<dbReference type="AlphaFoldDB" id="A0A6G1I9L0"/>
<dbReference type="OrthoDB" id="4021778at2759"/>
<protein>
    <recommendedName>
        <fullName evidence="3">Integral membrane protein</fullName>
    </recommendedName>
</protein>
<dbReference type="InterPro" id="IPR026749">
    <property type="entry name" value="Tmem135"/>
</dbReference>
<evidence type="ECO:0000313" key="1">
    <source>
        <dbReference type="EMBL" id="KAF2404970.1"/>
    </source>
</evidence>
<accession>A0A6G1I9L0</accession>
<organism evidence="1 2">
    <name type="scientific">Trichodelitschia bisporula</name>
    <dbReference type="NCBI Taxonomy" id="703511"/>
    <lineage>
        <taxon>Eukaryota</taxon>
        <taxon>Fungi</taxon>
        <taxon>Dikarya</taxon>
        <taxon>Ascomycota</taxon>
        <taxon>Pezizomycotina</taxon>
        <taxon>Dothideomycetes</taxon>
        <taxon>Dothideomycetes incertae sedis</taxon>
        <taxon>Phaeotrichales</taxon>
        <taxon>Phaeotrichaceae</taxon>
        <taxon>Trichodelitschia</taxon>
    </lineage>
</organism>
<dbReference type="EMBL" id="ML996687">
    <property type="protein sequence ID" value="KAF2404970.1"/>
    <property type="molecule type" value="Genomic_DNA"/>
</dbReference>
<name>A0A6G1I9L0_9PEZI</name>
<evidence type="ECO:0000313" key="2">
    <source>
        <dbReference type="Proteomes" id="UP000799640"/>
    </source>
</evidence>
<keyword evidence="2" id="KW-1185">Reference proteome</keyword>
<evidence type="ECO:0008006" key="3">
    <source>
        <dbReference type="Google" id="ProtNLM"/>
    </source>
</evidence>
<reference evidence="1" key="1">
    <citation type="journal article" date="2020" name="Stud. Mycol.">
        <title>101 Dothideomycetes genomes: a test case for predicting lifestyles and emergence of pathogens.</title>
        <authorList>
            <person name="Haridas S."/>
            <person name="Albert R."/>
            <person name="Binder M."/>
            <person name="Bloem J."/>
            <person name="Labutti K."/>
            <person name="Salamov A."/>
            <person name="Andreopoulos B."/>
            <person name="Baker S."/>
            <person name="Barry K."/>
            <person name="Bills G."/>
            <person name="Bluhm B."/>
            <person name="Cannon C."/>
            <person name="Castanera R."/>
            <person name="Culley D."/>
            <person name="Daum C."/>
            <person name="Ezra D."/>
            <person name="Gonzalez J."/>
            <person name="Henrissat B."/>
            <person name="Kuo A."/>
            <person name="Liang C."/>
            <person name="Lipzen A."/>
            <person name="Lutzoni F."/>
            <person name="Magnuson J."/>
            <person name="Mondo S."/>
            <person name="Nolan M."/>
            <person name="Ohm R."/>
            <person name="Pangilinan J."/>
            <person name="Park H.-J."/>
            <person name="Ramirez L."/>
            <person name="Alfaro M."/>
            <person name="Sun H."/>
            <person name="Tritt A."/>
            <person name="Yoshinaga Y."/>
            <person name="Zwiers L.-H."/>
            <person name="Turgeon B."/>
            <person name="Goodwin S."/>
            <person name="Spatafora J."/>
            <person name="Crous P."/>
            <person name="Grigoriev I."/>
        </authorList>
    </citation>
    <scope>NUCLEOTIDE SEQUENCE</scope>
    <source>
        <strain evidence="1">CBS 262.69</strain>
    </source>
</reference>
<gene>
    <name evidence="1" type="ORF">EJ06DRAFT_5965</name>
</gene>
<dbReference type="PANTHER" id="PTHR12459:SF15">
    <property type="entry name" value="TRANSMEMBRANE PROTEIN 135"/>
    <property type="match status" value="1"/>
</dbReference>
<proteinExistence type="predicted"/>
<dbReference type="PANTHER" id="PTHR12459">
    <property type="entry name" value="TRANSMEMBRANE PROTEIN 135-RELATED"/>
    <property type="match status" value="1"/>
</dbReference>
<dbReference type="Proteomes" id="UP000799640">
    <property type="component" value="Unassembled WGS sequence"/>
</dbReference>
<sequence>MANVSPALLGAAKPIARAFALAYLSATTPRLLSALLGVARGKRSPAEAHSLIASALRQALEWNRFPAFCAFLIGGSSALQLPFRRLLRQLNGRSKKWHLDGLIVKRLARFLAALLAAAAGFEALNSRPYSDAAARVYLAEKAEKTSTPQPDKSLPIPTHPISAARIPPLAGYTLPLTLFAFTRALDTTLHPHVPKWTPAATFALSSAAIMHAFFYTPNRLPPGYARWISLLADLDQRLIKVLREARYGNFVYGKDTGIKDLLGSFCRELGLPEKWGDPAVTIPIPCLVVHQGECRSCERNAIKRALRAARQALSLYLPLQIMFLILRRFGGAKIRIAALRRLLASSARSAAFLGSFVGLFWYGVCLARTRVGPKLLGRWIGPQAWDGGLCIAAGCLACGGSVLIEDAARHVELSLFVLPRALGIVLGRFYERKYLNWERGVFCVSAATLIAVARERPERVRGVFGKILQGVLEG</sequence>